<sequence>MARKVWGVDSVYTVNQELYDCVRKRFGLPKFWGRYLTDIPKVSNGLTKQEITFIRSKGIKVLPIYNVIREAVGYDEAQIAVRNAVYHARRLDLPQGTVLFANVENFFNVDSAWIRGWVETLLPTGYQSGFYHDPVEGDFTQAYCQAVQENNEIALQSILWSAEPEPGVTSERKAPKYNPATPNCKANVWVWQYGRDAMKCQIDTNLADERVLNYLY</sequence>
<organism evidence="2 3">
    <name type="scientific">Metabacillus endolithicus</name>
    <dbReference type="NCBI Taxonomy" id="1535204"/>
    <lineage>
        <taxon>Bacteria</taxon>
        <taxon>Bacillati</taxon>
        <taxon>Bacillota</taxon>
        <taxon>Bacilli</taxon>
        <taxon>Bacillales</taxon>
        <taxon>Bacillaceae</taxon>
        <taxon>Metabacillus</taxon>
    </lineage>
</organism>
<dbReference type="Proteomes" id="UP001597318">
    <property type="component" value="Unassembled WGS sequence"/>
</dbReference>
<dbReference type="Pfam" id="PF08924">
    <property type="entry name" value="Rv2525c_GlyHyd-like"/>
    <property type="match status" value="1"/>
</dbReference>
<accession>A0ABW5BW24</accession>
<comment type="caution">
    <text evidence="2">The sequence shown here is derived from an EMBL/GenBank/DDBJ whole genome shotgun (WGS) entry which is preliminary data.</text>
</comment>
<keyword evidence="3" id="KW-1185">Reference proteome</keyword>
<feature type="domain" description="Rv2525c-like glycoside hydrolase-like" evidence="1">
    <location>
        <begin position="31"/>
        <end position="134"/>
    </location>
</feature>
<dbReference type="GO" id="GO:0016787">
    <property type="term" value="F:hydrolase activity"/>
    <property type="evidence" value="ECO:0007669"/>
    <property type="project" value="UniProtKB-KW"/>
</dbReference>
<reference evidence="3" key="1">
    <citation type="journal article" date="2019" name="Int. J. Syst. Evol. Microbiol.">
        <title>The Global Catalogue of Microorganisms (GCM) 10K type strain sequencing project: providing services to taxonomists for standard genome sequencing and annotation.</title>
        <authorList>
            <consortium name="The Broad Institute Genomics Platform"/>
            <consortium name="The Broad Institute Genome Sequencing Center for Infectious Disease"/>
            <person name="Wu L."/>
            <person name="Ma J."/>
        </authorList>
    </citation>
    <scope>NUCLEOTIDE SEQUENCE [LARGE SCALE GENOMIC DNA]</scope>
    <source>
        <strain evidence="3">CGMCC 1.15474</strain>
    </source>
</reference>
<dbReference type="InterPro" id="IPR015020">
    <property type="entry name" value="Rv2525c-like_Glyco_Hydro-like"/>
</dbReference>
<evidence type="ECO:0000313" key="3">
    <source>
        <dbReference type="Proteomes" id="UP001597318"/>
    </source>
</evidence>
<proteinExistence type="predicted"/>
<dbReference type="Gene3D" id="3.20.20.80">
    <property type="entry name" value="Glycosidases"/>
    <property type="match status" value="1"/>
</dbReference>
<evidence type="ECO:0000259" key="1">
    <source>
        <dbReference type="Pfam" id="PF08924"/>
    </source>
</evidence>
<dbReference type="RefSeq" id="WP_247347199.1">
    <property type="nucleotide sequence ID" value="NZ_CP095550.1"/>
</dbReference>
<keyword evidence="2" id="KW-0378">Hydrolase</keyword>
<evidence type="ECO:0000313" key="2">
    <source>
        <dbReference type="EMBL" id="MFD2213115.1"/>
    </source>
</evidence>
<gene>
    <name evidence="2" type="ORF">ACFSKK_05230</name>
</gene>
<dbReference type="SUPFAM" id="SSF51445">
    <property type="entry name" value="(Trans)glycosidases"/>
    <property type="match status" value="1"/>
</dbReference>
<dbReference type="EMBL" id="JBHUIK010000001">
    <property type="protein sequence ID" value="MFD2213115.1"/>
    <property type="molecule type" value="Genomic_DNA"/>
</dbReference>
<name>A0ABW5BW24_9BACI</name>
<protein>
    <submittedName>
        <fullName evidence="2">Glycoside hydrolase domain-containing protein</fullName>
    </submittedName>
</protein>
<dbReference type="InterPro" id="IPR017853">
    <property type="entry name" value="GH"/>
</dbReference>